<accession>A0A6V7V3F4</accession>
<reference evidence="1 2" key="1">
    <citation type="submission" date="2020-08" db="EMBL/GenBank/DDBJ databases">
        <authorList>
            <person name="Koutsovoulos G."/>
            <person name="Danchin GJ E."/>
        </authorList>
    </citation>
    <scope>NUCLEOTIDE SEQUENCE [LARGE SCALE GENOMIC DNA]</scope>
</reference>
<dbReference type="Proteomes" id="UP000580250">
    <property type="component" value="Unassembled WGS sequence"/>
</dbReference>
<name>A0A6V7V3F4_MELEN</name>
<organism evidence="1 2">
    <name type="scientific">Meloidogyne enterolobii</name>
    <name type="common">Root-knot nematode worm</name>
    <name type="synonym">Meloidogyne mayaguensis</name>
    <dbReference type="NCBI Taxonomy" id="390850"/>
    <lineage>
        <taxon>Eukaryota</taxon>
        <taxon>Metazoa</taxon>
        <taxon>Ecdysozoa</taxon>
        <taxon>Nematoda</taxon>
        <taxon>Chromadorea</taxon>
        <taxon>Rhabditida</taxon>
        <taxon>Tylenchina</taxon>
        <taxon>Tylenchomorpha</taxon>
        <taxon>Tylenchoidea</taxon>
        <taxon>Meloidogynidae</taxon>
        <taxon>Meloidogyninae</taxon>
        <taxon>Meloidogyne</taxon>
    </lineage>
</organism>
<proteinExistence type="predicted"/>
<evidence type="ECO:0000313" key="2">
    <source>
        <dbReference type="Proteomes" id="UP000580250"/>
    </source>
</evidence>
<comment type="caution">
    <text evidence="1">The sequence shown here is derived from an EMBL/GenBank/DDBJ whole genome shotgun (WGS) entry which is preliminary data.</text>
</comment>
<gene>
    <name evidence="1" type="ORF">MENT_LOCUS20127</name>
</gene>
<protein>
    <submittedName>
        <fullName evidence="1">Uncharacterized protein</fullName>
    </submittedName>
</protein>
<evidence type="ECO:0000313" key="1">
    <source>
        <dbReference type="EMBL" id="CAD2168765.1"/>
    </source>
</evidence>
<dbReference type="AlphaFoldDB" id="A0A6V7V3F4"/>
<sequence length="57" mass="6649">MTFTEAHYVLNFISKNLEQLNSNYVYSGMKVEIEKLKIKTSNNQTLKININLKSKIL</sequence>
<dbReference type="EMBL" id="CAJEWN010000145">
    <property type="protein sequence ID" value="CAD2168765.1"/>
    <property type="molecule type" value="Genomic_DNA"/>
</dbReference>